<keyword evidence="3" id="KW-1185">Reference proteome</keyword>
<name>A0ABQ5GQ83_9ASTR</name>
<evidence type="ECO:0000313" key="3">
    <source>
        <dbReference type="Proteomes" id="UP001151760"/>
    </source>
</evidence>
<feature type="region of interest" description="Disordered" evidence="1">
    <location>
        <begin position="1"/>
        <end position="62"/>
    </location>
</feature>
<protein>
    <submittedName>
        <fullName evidence="2">Uncharacterized protein</fullName>
    </submittedName>
</protein>
<organism evidence="2 3">
    <name type="scientific">Tanacetum coccineum</name>
    <dbReference type="NCBI Taxonomy" id="301880"/>
    <lineage>
        <taxon>Eukaryota</taxon>
        <taxon>Viridiplantae</taxon>
        <taxon>Streptophyta</taxon>
        <taxon>Embryophyta</taxon>
        <taxon>Tracheophyta</taxon>
        <taxon>Spermatophyta</taxon>
        <taxon>Magnoliopsida</taxon>
        <taxon>eudicotyledons</taxon>
        <taxon>Gunneridae</taxon>
        <taxon>Pentapetalae</taxon>
        <taxon>asterids</taxon>
        <taxon>campanulids</taxon>
        <taxon>Asterales</taxon>
        <taxon>Asteraceae</taxon>
        <taxon>Asteroideae</taxon>
        <taxon>Anthemideae</taxon>
        <taxon>Anthemidinae</taxon>
        <taxon>Tanacetum</taxon>
    </lineage>
</organism>
<proteinExistence type="predicted"/>
<sequence length="351" mass="39722">MANPLPPNHVADLHEDELVHPEHTPIMPDQVPAQPKGYISDDDMEEDLDEEPKEEPEQEPEFASFAQAAQNNMNGWLEEDDDEDEMEAEEAKEVEVEIDDDKDDAEVIHPYEEADPLNKPPPNSNIEPEAVAAAPTPVGCATLQPLSPLLRFSGTFYTGAGSSATPFTANNCKVPAPGPLGKNLDTLNSKVKSLARQMKDRFDNEIKIQKNFKHTDLCMNSFDYDLSTLDSTLREQILKNSKMMQLFTELSDQAEYHHKTAEYHHYHFARVSWHYDHLSCWESGIRKHLPRDEQYREVPYDPSHPTLLIHSNDPYVMARDAAADLARDDDDDSTAPRDPQPSQPRGSPRDL</sequence>
<feature type="region of interest" description="Disordered" evidence="1">
    <location>
        <begin position="321"/>
        <end position="351"/>
    </location>
</feature>
<feature type="compositionally biased region" description="Acidic residues" evidence="1">
    <location>
        <begin position="40"/>
        <end position="60"/>
    </location>
</feature>
<feature type="compositionally biased region" description="Basic and acidic residues" evidence="1">
    <location>
        <begin position="11"/>
        <end position="23"/>
    </location>
</feature>
<gene>
    <name evidence="2" type="ORF">Tco_1044114</name>
</gene>
<comment type="caution">
    <text evidence="2">The sequence shown here is derived from an EMBL/GenBank/DDBJ whole genome shotgun (WGS) entry which is preliminary data.</text>
</comment>
<reference evidence="2" key="1">
    <citation type="journal article" date="2022" name="Int. J. Mol. Sci.">
        <title>Draft Genome of Tanacetum Coccineum: Genomic Comparison of Closely Related Tanacetum-Family Plants.</title>
        <authorList>
            <person name="Yamashiro T."/>
            <person name="Shiraishi A."/>
            <person name="Nakayama K."/>
            <person name="Satake H."/>
        </authorList>
    </citation>
    <scope>NUCLEOTIDE SEQUENCE</scope>
</reference>
<reference evidence="2" key="2">
    <citation type="submission" date="2022-01" db="EMBL/GenBank/DDBJ databases">
        <authorList>
            <person name="Yamashiro T."/>
            <person name="Shiraishi A."/>
            <person name="Satake H."/>
            <person name="Nakayama K."/>
        </authorList>
    </citation>
    <scope>NUCLEOTIDE SEQUENCE</scope>
</reference>
<dbReference type="Proteomes" id="UP001151760">
    <property type="component" value="Unassembled WGS sequence"/>
</dbReference>
<evidence type="ECO:0000313" key="2">
    <source>
        <dbReference type="EMBL" id="GJT77389.1"/>
    </source>
</evidence>
<dbReference type="EMBL" id="BQNB010018706">
    <property type="protein sequence ID" value="GJT77389.1"/>
    <property type="molecule type" value="Genomic_DNA"/>
</dbReference>
<evidence type="ECO:0000256" key="1">
    <source>
        <dbReference type="SAM" id="MobiDB-lite"/>
    </source>
</evidence>
<accession>A0ABQ5GQ83</accession>